<keyword evidence="1" id="KW-0812">Transmembrane</keyword>
<comment type="caution">
    <text evidence="2">The sequence shown here is derived from an EMBL/GenBank/DDBJ whole genome shotgun (WGS) entry which is preliminary data.</text>
</comment>
<accession>A0A820P1B5</accession>
<protein>
    <submittedName>
        <fullName evidence="2">Uncharacterized protein</fullName>
    </submittedName>
</protein>
<name>A0A820P1B5_9BILA</name>
<feature type="transmembrane region" description="Helical" evidence="1">
    <location>
        <begin position="32"/>
        <end position="55"/>
    </location>
</feature>
<reference evidence="2" key="1">
    <citation type="submission" date="2021-02" db="EMBL/GenBank/DDBJ databases">
        <authorList>
            <person name="Nowell W R."/>
        </authorList>
    </citation>
    <scope>NUCLEOTIDE SEQUENCE</scope>
</reference>
<dbReference type="EMBL" id="CAJOBE010065947">
    <property type="protein sequence ID" value="CAF4401080.1"/>
    <property type="molecule type" value="Genomic_DNA"/>
</dbReference>
<dbReference type="Proteomes" id="UP000663874">
    <property type="component" value="Unassembled WGS sequence"/>
</dbReference>
<evidence type="ECO:0000256" key="1">
    <source>
        <dbReference type="SAM" id="Phobius"/>
    </source>
</evidence>
<evidence type="ECO:0000313" key="3">
    <source>
        <dbReference type="Proteomes" id="UP000663874"/>
    </source>
</evidence>
<keyword evidence="1" id="KW-1133">Transmembrane helix</keyword>
<gene>
    <name evidence="2" type="ORF">FNK824_LOCUS43954</name>
</gene>
<organism evidence="2 3">
    <name type="scientific">Rotaria sordida</name>
    <dbReference type="NCBI Taxonomy" id="392033"/>
    <lineage>
        <taxon>Eukaryota</taxon>
        <taxon>Metazoa</taxon>
        <taxon>Spiralia</taxon>
        <taxon>Gnathifera</taxon>
        <taxon>Rotifera</taxon>
        <taxon>Eurotatoria</taxon>
        <taxon>Bdelloidea</taxon>
        <taxon>Philodinida</taxon>
        <taxon>Philodinidae</taxon>
        <taxon>Rotaria</taxon>
    </lineage>
</organism>
<dbReference type="AlphaFoldDB" id="A0A820P1B5"/>
<evidence type="ECO:0000313" key="2">
    <source>
        <dbReference type="EMBL" id="CAF4401080.1"/>
    </source>
</evidence>
<keyword evidence="1" id="KW-0472">Membrane</keyword>
<sequence>MDCWDAPRTIDVREAYEKTVHCYRLSMRMLTLATYIVLNIGVLLTALVSKGALLLMTHSVAKVQEVIKDK</sequence>
<proteinExistence type="predicted"/>